<feature type="transmembrane region" description="Helical" evidence="3">
    <location>
        <begin position="30"/>
        <end position="50"/>
    </location>
</feature>
<dbReference type="PANTHER" id="PTHR43065">
    <property type="entry name" value="SENSOR HISTIDINE KINASE"/>
    <property type="match status" value="1"/>
</dbReference>
<organism evidence="5 6">
    <name type="scientific">Tardiphaga alba</name>
    <dbReference type="NCBI Taxonomy" id="340268"/>
    <lineage>
        <taxon>Bacteria</taxon>
        <taxon>Pseudomonadati</taxon>
        <taxon>Pseudomonadota</taxon>
        <taxon>Alphaproteobacteria</taxon>
        <taxon>Hyphomicrobiales</taxon>
        <taxon>Nitrobacteraceae</taxon>
        <taxon>Tardiphaga</taxon>
    </lineage>
</organism>
<evidence type="ECO:0000259" key="4">
    <source>
        <dbReference type="PROSITE" id="PS50109"/>
    </source>
</evidence>
<keyword evidence="5" id="KW-0808">Transferase</keyword>
<dbReference type="SMART" id="SM00387">
    <property type="entry name" value="HATPase_c"/>
    <property type="match status" value="1"/>
</dbReference>
<dbReference type="Gene3D" id="3.30.565.10">
    <property type="entry name" value="Histidine kinase-like ATPase, C-terminal domain"/>
    <property type="match status" value="1"/>
</dbReference>
<dbReference type="PANTHER" id="PTHR43065:SF47">
    <property type="match status" value="1"/>
</dbReference>
<dbReference type="InterPro" id="IPR004358">
    <property type="entry name" value="Sig_transdc_His_kin-like_C"/>
</dbReference>
<evidence type="ECO:0000256" key="3">
    <source>
        <dbReference type="SAM" id="Phobius"/>
    </source>
</evidence>
<feature type="transmembrane region" description="Helical" evidence="3">
    <location>
        <begin position="92"/>
        <end position="112"/>
    </location>
</feature>
<keyword evidence="3" id="KW-1133">Transmembrane helix</keyword>
<gene>
    <name evidence="5" type="ORF">RPMA_06545</name>
</gene>
<accession>A0ABX8A4C8</accession>
<evidence type="ECO:0000256" key="2">
    <source>
        <dbReference type="ARBA" id="ARBA00012438"/>
    </source>
</evidence>
<feature type="transmembrane region" description="Helical" evidence="3">
    <location>
        <begin position="168"/>
        <end position="187"/>
    </location>
</feature>
<name>A0ABX8A4C8_9BRAD</name>
<proteinExistence type="predicted"/>
<evidence type="ECO:0000313" key="6">
    <source>
        <dbReference type="Proteomes" id="UP000682843"/>
    </source>
</evidence>
<dbReference type="InterPro" id="IPR003594">
    <property type="entry name" value="HATPase_dom"/>
</dbReference>
<dbReference type="SUPFAM" id="SSF55874">
    <property type="entry name" value="ATPase domain of HSP90 chaperone/DNA topoisomerase II/histidine kinase"/>
    <property type="match status" value="1"/>
</dbReference>
<dbReference type="Pfam" id="PF02518">
    <property type="entry name" value="HATPase_c"/>
    <property type="match status" value="1"/>
</dbReference>
<dbReference type="PRINTS" id="PR00344">
    <property type="entry name" value="BCTRLSENSOR"/>
</dbReference>
<dbReference type="SUPFAM" id="SSF47384">
    <property type="entry name" value="Homodimeric domain of signal transducing histidine kinase"/>
    <property type="match status" value="1"/>
</dbReference>
<keyword evidence="6" id="KW-1185">Reference proteome</keyword>
<dbReference type="Proteomes" id="UP000682843">
    <property type="component" value="Chromosome"/>
</dbReference>
<dbReference type="Gene3D" id="1.10.287.130">
    <property type="match status" value="1"/>
</dbReference>
<feature type="domain" description="Histidine kinase" evidence="4">
    <location>
        <begin position="238"/>
        <end position="470"/>
    </location>
</feature>
<evidence type="ECO:0000313" key="5">
    <source>
        <dbReference type="EMBL" id="QUS38529.1"/>
    </source>
</evidence>
<dbReference type="RefSeq" id="WP_211912066.1">
    <property type="nucleotide sequence ID" value="NZ_CP036498.1"/>
</dbReference>
<sequence>MHNFLIKVGLRFEDPHDERRFMRSFVRGDLRFTQAAMVLGAIVYCAFAIWDWILDPVAWTTSFAIRGAVAGFVLLPLTALLFVPRAQRFAEWIYLIYCVVPGCVLSLIYLVIDRGFEHATAGMIIVILFVSTLLPLRLPSLMLFCISTWGVFITCESYATYLTEGLRFINNFEISFAYILSLYAVGAREFRARQQFRTAEALRIEKERSEASLVELRNTQGQLVQAEKLASLGQLVAGVAHEVSTPLGLALTTTTAMDGELSRLATTIQSGQVRRSELTQSIARMREGMKLLFDNHHRAADLVHSFKQVATDEADEERRSFDMCEWLCEIMSTLQPLLSRRGHQVSVHCEDGITADTYPGALAQVIRNLSLNAVIHGYPDRQIGEITIAVTRLDSARMRITVTDDGAGIDADDLPKVFDPFFTTRRDKGSTGLGLHIVFNLVVSTLKGQIDLASTPGDGTRVTLDLPLQPEALQPAA</sequence>
<dbReference type="InterPro" id="IPR036097">
    <property type="entry name" value="HisK_dim/P_sf"/>
</dbReference>
<keyword evidence="3" id="KW-0472">Membrane</keyword>
<dbReference type="InterPro" id="IPR005467">
    <property type="entry name" value="His_kinase_dom"/>
</dbReference>
<dbReference type="InterPro" id="IPR036890">
    <property type="entry name" value="HATPase_C_sf"/>
</dbReference>
<dbReference type="EMBL" id="CP036498">
    <property type="protein sequence ID" value="QUS38529.1"/>
    <property type="molecule type" value="Genomic_DNA"/>
</dbReference>
<keyword evidence="5" id="KW-0418">Kinase</keyword>
<dbReference type="PROSITE" id="PS50109">
    <property type="entry name" value="HIS_KIN"/>
    <property type="match status" value="1"/>
</dbReference>
<feature type="transmembrane region" description="Helical" evidence="3">
    <location>
        <begin position="118"/>
        <end position="136"/>
    </location>
</feature>
<dbReference type="EC" id="2.7.13.3" evidence="2"/>
<keyword evidence="3" id="KW-0812">Transmembrane</keyword>
<reference evidence="5 6" key="1">
    <citation type="submission" date="2019-02" db="EMBL/GenBank/DDBJ databases">
        <title>Emended description of the genus Rhodopseudomonas and description of Rhodopseudomonas albus sp. nov., a non-phototrophic, heavy-metal-tolerant bacterium isolated from garden soil.</title>
        <authorList>
            <person name="Bao Z."/>
            <person name="Cao W.W."/>
            <person name="Sato Y."/>
            <person name="Nishizawa T."/>
            <person name="Zhao J."/>
            <person name="Guo Y."/>
            <person name="Ohta H."/>
        </authorList>
    </citation>
    <scope>NUCLEOTIDE SEQUENCE [LARGE SCALE GENOMIC DNA]</scope>
    <source>
        <strain evidence="5 6">SK50-23</strain>
    </source>
</reference>
<comment type="catalytic activity">
    <reaction evidence="1">
        <text>ATP + protein L-histidine = ADP + protein N-phospho-L-histidine.</text>
        <dbReference type="EC" id="2.7.13.3"/>
    </reaction>
</comment>
<evidence type="ECO:0000256" key="1">
    <source>
        <dbReference type="ARBA" id="ARBA00000085"/>
    </source>
</evidence>
<feature type="transmembrane region" description="Helical" evidence="3">
    <location>
        <begin position="62"/>
        <end position="83"/>
    </location>
</feature>
<dbReference type="GO" id="GO:0016301">
    <property type="term" value="F:kinase activity"/>
    <property type="evidence" value="ECO:0007669"/>
    <property type="project" value="UniProtKB-KW"/>
</dbReference>
<protein>
    <recommendedName>
        <fullName evidence="2">histidine kinase</fullName>
        <ecNumber evidence="2">2.7.13.3</ecNumber>
    </recommendedName>
</protein>